<keyword evidence="3 6" id="KW-0713">Self-incompatibility</keyword>
<dbReference type="Pfam" id="PF05938">
    <property type="entry name" value="Self-incomp_S1"/>
    <property type="match status" value="1"/>
</dbReference>
<gene>
    <name evidence="7" type="ORF">Lalb_Chr17g0342401</name>
</gene>
<dbReference type="Proteomes" id="UP000447434">
    <property type="component" value="Chromosome 17"/>
</dbReference>
<evidence type="ECO:0000313" key="8">
    <source>
        <dbReference type="Proteomes" id="UP000447434"/>
    </source>
</evidence>
<evidence type="ECO:0000256" key="1">
    <source>
        <dbReference type="ARBA" id="ARBA00004613"/>
    </source>
</evidence>
<dbReference type="InterPro" id="IPR010264">
    <property type="entry name" value="Self-incomp_S1"/>
</dbReference>
<feature type="signal peptide" evidence="6">
    <location>
        <begin position="1"/>
        <end position="23"/>
    </location>
</feature>
<name>A0A6A4NU31_LUPAL</name>
<proteinExistence type="inferred from homology"/>
<evidence type="ECO:0000256" key="2">
    <source>
        <dbReference type="ARBA" id="ARBA00005581"/>
    </source>
</evidence>
<keyword evidence="4 6" id="KW-0964">Secreted</keyword>
<dbReference type="GO" id="GO:0005576">
    <property type="term" value="C:extracellular region"/>
    <property type="evidence" value="ECO:0007669"/>
    <property type="project" value="UniProtKB-SubCell"/>
</dbReference>
<sequence>MFLSISMKHVLLVALLVIAFWEAYFVEKGECRVFLTVRNSLSDNLNATIHCKSGDGKDLGVHVVPNYFIDREAYQFVFKPNISNTTLYLCGISWKKASIVYVLYSYKRDNKRCDSDCQWDIQNRGLVGYSNEPGFVSINVKWPNHAN</sequence>
<evidence type="ECO:0000256" key="6">
    <source>
        <dbReference type="RuleBase" id="RU367044"/>
    </source>
</evidence>
<keyword evidence="8" id="KW-1185">Reference proteome</keyword>
<evidence type="ECO:0000256" key="5">
    <source>
        <dbReference type="ARBA" id="ARBA00022729"/>
    </source>
</evidence>
<comment type="subcellular location">
    <subcellularLocation>
        <location evidence="1 6">Secreted</location>
    </subcellularLocation>
</comment>
<dbReference type="OrthoDB" id="1933876at2759"/>
<accession>A0A6A4NU31</accession>
<dbReference type="AlphaFoldDB" id="A0A6A4NU31"/>
<reference evidence="8" key="1">
    <citation type="journal article" date="2020" name="Nat. Commun.">
        <title>Genome sequence of the cluster root forming white lupin.</title>
        <authorList>
            <person name="Hufnagel B."/>
            <person name="Marques A."/>
            <person name="Soriano A."/>
            <person name="Marques L."/>
            <person name="Divol F."/>
            <person name="Doumas P."/>
            <person name="Sallet E."/>
            <person name="Mancinotti D."/>
            <person name="Carrere S."/>
            <person name="Marande W."/>
            <person name="Arribat S."/>
            <person name="Keller J."/>
            <person name="Huneau C."/>
            <person name="Blein T."/>
            <person name="Aime D."/>
            <person name="Laguerre M."/>
            <person name="Taylor J."/>
            <person name="Schubert V."/>
            <person name="Nelson M."/>
            <person name="Geu-Flores F."/>
            <person name="Crespi M."/>
            <person name="Gallardo-Guerrero K."/>
            <person name="Delaux P.-M."/>
            <person name="Salse J."/>
            <person name="Berges H."/>
            <person name="Guyot R."/>
            <person name="Gouzy J."/>
            <person name="Peret B."/>
        </authorList>
    </citation>
    <scope>NUCLEOTIDE SEQUENCE [LARGE SCALE GENOMIC DNA]</scope>
    <source>
        <strain evidence="8">cv. Amiga</strain>
    </source>
</reference>
<evidence type="ECO:0000256" key="3">
    <source>
        <dbReference type="ARBA" id="ARBA00022471"/>
    </source>
</evidence>
<protein>
    <recommendedName>
        <fullName evidence="6">S-protein homolog</fullName>
    </recommendedName>
</protein>
<dbReference type="GO" id="GO:0060320">
    <property type="term" value="P:rejection of self pollen"/>
    <property type="evidence" value="ECO:0007669"/>
    <property type="project" value="UniProtKB-KW"/>
</dbReference>
<organism evidence="7 8">
    <name type="scientific">Lupinus albus</name>
    <name type="common">White lupine</name>
    <name type="synonym">Lupinus termis</name>
    <dbReference type="NCBI Taxonomy" id="3870"/>
    <lineage>
        <taxon>Eukaryota</taxon>
        <taxon>Viridiplantae</taxon>
        <taxon>Streptophyta</taxon>
        <taxon>Embryophyta</taxon>
        <taxon>Tracheophyta</taxon>
        <taxon>Spermatophyta</taxon>
        <taxon>Magnoliopsida</taxon>
        <taxon>eudicotyledons</taxon>
        <taxon>Gunneridae</taxon>
        <taxon>Pentapetalae</taxon>
        <taxon>rosids</taxon>
        <taxon>fabids</taxon>
        <taxon>Fabales</taxon>
        <taxon>Fabaceae</taxon>
        <taxon>Papilionoideae</taxon>
        <taxon>50 kb inversion clade</taxon>
        <taxon>genistoids sensu lato</taxon>
        <taxon>core genistoids</taxon>
        <taxon>Genisteae</taxon>
        <taxon>Lupinus</taxon>
    </lineage>
</organism>
<evidence type="ECO:0000256" key="4">
    <source>
        <dbReference type="ARBA" id="ARBA00022525"/>
    </source>
</evidence>
<dbReference type="PANTHER" id="PTHR31232">
    <property type="match status" value="1"/>
</dbReference>
<evidence type="ECO:0000313" key="7">
    <source>
        <dbReference type="EMBL" id="KAE9595783.1"/>
    </source>
</evidence>
<dbReference type="PANTHER" id="PTHR31232:SF43">
    <property type="entry name" value="S-PROTEIN HOMOLOG 29-RELATED"/>
    <property type="match status" value="1"/>
</dbReference>
<dbReference type="EMBL" id="WOCE01000017">
    <property type="protein sequence ID" value="KAE9595783.1"/>
    <property type="molecule type" value="Genomic_DNA"/>
</dbReference>
<keyword evidence="5 6" id="KW-0732">Signal</keyword>
<comment type="caution">
    <text evidence="7">The sequence shown here is derived from an EMBL/GenBank/DDBJ whole genome shotgun (WGS) entry which is preliminary data.</text>
</comment>
<comment type="similarity">
    <text evidence="2 6">Belongs to the plant self-incompatibility (S1) protein family.</text>
</comment>
<feature type="chain" id="PRO_5025709012" description="S-protein homolog" evidence="6">
    <location>
        <begin position="24"/>
        <end position="147"/>
    </location>
</feature>